<dbReference type="GO" id="GO:0016255">
    <property type="term" value="P:attachment of GPI anchor to protein"/>
    <property type="evidence" value="ECO:0007669"/>
    <property type="project" value="TreeGrafter"/>
</dbReference>
<comment type="caution">
    <text evidence="1">The sequence shown here is derived from an EMBL/GenBank/DDBJ whole genome shotgun (WGS) entry which is preliminary data.</text>
</comment>
<evidence type="ECO:0000313" key="1">
    <source>
        <dbReference type="EMBL" id="KAG5459774.1"/>
    </source>
</evidence>
<proteinExistence type="predicted"/>
<evidence type="ECO:0008006" key="3">
    <source>
        <dbReference type="Google" id="ProtNLM"/>
    </source>
</evidence>
<dbReference type="GO" id="GO:0042765">
    <property type="term" value="C:GPI-anchor transamidase complex"/>
    <property type="evidence" value="ECO:0007669"/>
    <property type="project" value="InterPro"/>
</dbReference>
<dbReference type="InterPro" id="IPR002423">
    <property type="entry name" value="Cpn60/GroEL/TCP-1"/>
</dbReference>
<dbReference type="SUPFAM" id="SSF48592">
    <property type="entry name" value="GroEL equatorial domain-like"/>
    <property type="match status" value="1"/>
</dbReference>
<dbReference type="Pfam" id="PF00118">
    <property type="entry name" value="Cpn60_TCP1"/>
    <property type="match status" value="1"/>
</dbReference>
<dbReference type="AlphaFoldDB" id="A0A8H8DIE8"/>
<dbReference type="Pfam" id="PF04114">
    <property type="entry name" value="Gaa1"/>
    <property type="match status" value="2"/>
</dbReference>
<dbReference type="PANTHER" id="PTHR13304:SF0">
    <property type="entry name" value="GLYCOSYLPHOSPHATIDYLINOSITOL ANCHOR ATTACHMENT 1 PROTEIN"/>
    <property type="match status" value="1"/>
</dbReference>
<dbReference type="EMBL" id="JAEFCI010006317">
    <property type="protein sequence ID" value="KAG5459774.1"/>
    <property type="molecule type" value="Genomic_DNA"/>
</dbReference>
<dbReference type="GO" id="GO:0005524">
    <property type="term" value="F:ATP binding"/>
    <property type="evidence" value="ECO:0007669"/>
    <property type="project" value="InterPro"/>
</dbReference>
<protein>
    <recommendedName>
        <fullName evidence="3">T-complex protein 1 subunit eta</fullName>
    </recommendedName>
</protein>
<dbReference type="InterPro" id="IPR007246">
    <property type="entry name" value="Gaa1"/>
</dbReference>
<dbReference type="Gene3D" id="1.10.560.10">
    <property type="entry name" value="GroEL-like equatorial domain"/>
    <property type="match status" value="1"/>
</dbReference>
<reference evidence="1 2" key="1">
    <citation type="journal article" name="Sci. Rep.">
        <title>Genome-scale phylogenetic analyses confirm Olpidium as the closest living zoosporic fungus to the non-flagellated, terrestrial fungi.</title>
        <authorList>
            <person name="Chang Y."/>
            <person name="Rochon D."/>
            <person name="Sekimoto S."/>
            <person name="Wang Y."/>
            <person name="Chovatia M."/>
            <person name="Sandor L."/>
            <person name="Salamov A."/>
            <person name="Grigoriev I.V."/>
            <person name="Stajich J.E."/>
            <person name="Spatafora J.W."/>
        </authorList>
    </citation>
    <scope>NUCLEOTIDE SEQUENCE [LARGE SCALE GENOMIC DNA]</scope>
    <source>
        <strain evidence="1">S191</strain>
    </source>
</reference>
<name>A0A8H8DIE8_9FUNG</name>
<dbReference type="InterPro" id="IPR027413">
    <property type="entry name" value="GROEL-like_equatorial_sf"/>
</dbReference>
<dbReference type="OrthoDB" id="10248520at2759"/>
<sequence>MELSRYLRETSRTIDGKQQLIVAAFARALEVIPRQLCDNAGFDAAEVVNKLRYCHAQKGSDGLWIGVDINGEGVTDNFKAHTVKAAYILYVVAVCWLLVLPHDQHSQHTYVSENALLPVFVLDGQISGGGAYTPSVPDVFDYARVQTFPAVNAYGILSAPRSDGTESMVLFWSKDVIFLVADEQATGVQTWLEAYHGFVVTRIIVDSNLEGVNGQLANLDLINTVVAISQMEGVYTTLHDKPPLTVDSGYGVGVDEYLSASATVARMMAHQASGFPSGAHGPFHR</sequence>
<keyword evidence="2" id="KW-1185">Reference proteome</keyword>
<gene>
    <name evidence="1" type="ORF">BJ554DRAFT_8270</name>
</gene>
<evidence type="ECO:0000313" key="2">
    <source>
        <dbReference type="Proteomes" id="UP000673691"/>
    </source>
</evidence>
<organism evidence="1 2">
    <name type="scientific">Olpidium bornovanus</name>
    <dbReference type="NCBI Taxonomy" id="278681"/>
    <lineage>
        <taxon>Eukaryota</taxon>
        <taxon>Fungi</taxon>
        <taxon>Fungi incertae sedis</taxon>
        <taxon>Olpidiomycota</taxon>
        <taxon>Olpidiomycotina</taxon>
        <taxon>Olpidiomycetes</taxon>
        <taxon>Olpidiales</taxon>
        <taxon>Olpidiaceae</taxon>
        <taxon>Olpidium</taxon>
    </lineage>
</organism>
<dbReference type="Proteomes" id="UP000673691">
    <property type="component" value="Unassembled WGS sequence"/>
</dbReference>
<dbReference type="PANTHER" id="PTHR13304">
    <property type="entry name" value="GLYCOSYLPHOSPHATIDYLINOSITOL ANCHOR ATTACHMENT 1 PROTEIN"/>
    <property type="match status" value="1"/>
</dbReference>
<accession>A0A8H8DIE8</accession>